<organism evidence="2 3">
    <name type="scientific">Fusarium austroafricanum</name>
    <dbReference type="NCBI Taxonomy" id="2364996"/>
    <lineage>
        <taxon>Eukaryota</taxon>
        <taxon>Fungi</taxon>
        <taxon>Dikarya</taxon>
        <taxon>Ascomycota</taxon>
        <taxon>Pezizomycotina</taxon>
        <taxon>Sordariomycetes</taxon>
        <taxon>Hypocreomycetidae</taxon>
        <taxon>Hypocreales</taxon>
        <taxon>Nectriaceae</taxon>
        <taxon>Fusarium</taxon>
        <taxon>Fusarium concolor species complex</taxon>
    </lineage>
</organism>
<dbReference type="EMBL" id="JAADJG010000258">
    <property type="protein sequence ID" value="KAF4450123.1"/>
    <property type="molecule type" value="Genomic_DNA"/>
</dbReference>
<dbReference type="OrthoDB" id="4766028at2759"/>
<keyword evidence="3" id="KW-1185">Reference proteome</keyword>
<gene>
    <name evidence="2" type="ORF">F53441_6722</name>
</gene>
<name>A0A8H4NYC4_9HYPO</name>
<protein>
    <submittedName>
        <fullName evidence="2">Uncharacterized protein</fullName>
    </submittedName>
</protein>
<dbReference type="AlphaFoldDB" id="A0A8H4NYC4"/>
<feature type="chain" id="PRO_5034270837" evidence="1">
    <location>
        <begin position="23"/>
        <end position="224"/>
    </location>
</feature>
<accession>A0A8H4NYC4</accession>
<sequence length="224" mass="24012">MLHTRFLTGAMAILLGTQGAFGLSHGEISEFNGKNVRWQELAKGVFTGVPENEWDDKLHKRTNVEWDLDEIVANSSISTRSDDNPLDPRDLKATCKAAQKCLKDGGQYVLLLAYNTWVSAAEYAASGTVRKDLMDFLNQPFVANAAGVAVAGVISGQINENTKKECSTKPPENSQADTIRAALEVAIDKSPQVGEVAVDVEGPSGTVNIKVRAGPPNTSPNPTC</sequence>
<reference evidence="2" key="1">
    <citation type="submission" date="2020-01" db="EMBL/GenBank/DDBJ databases">
        <title>Identification and distribution of gene clusters putatively required for synthesis of sphingolipid metabolism inhibitors in phylogenetically diverse species of the filamentous fungus Fusarium.</title>
        <authorList>
            <person name="Kim H.-S."/>
            <person name="Busman M."/>
            <person name="Brown D.W."/>
            <person name="Divon H."/>
            <person name="Uhlig S."/>
            <person name="Proctor R.H."/>
        </authorList>
    </citation>
    <scope>NUCLEOTIDE SEQUENCE</scope>
    <source>
        <strain evidence="2">NRRL 53441</strain>
    </source>
</reference>
<dbReference type="Proteomes" id="UP000605986">
    <property type="component" value="Unassembled WGS sequence"/>
</dbReference>
<feature type="signal peptide" evidence="1">
    <location>
        <begin position="1"/>
        <end position="22"/>
    </location>
</feature>
<evidence type="ECO:0000313" key="3">
    <source>
        <dbReference type="Proteomes" id="UP000605986"/>
    </source>
</evidence>
<comment type="caution">
    <text evidence="2">The sequence shown here is derived from an EMBL/GenBank/DDBJ whole genome shotgun (WGS) entry which is preliminary data.</text>
</comment>
<evidence type="ECO:0000313" key="2">
    <source>
        <dbReference type="EMBL" id="KAF4450123.1"/>
    </source>
</evidence>
<evidence type="ECO:0000256" key="1">
    <source>
        <dbReference type="SAM" id="SignalP"/>
    </source>
</evidence>
<proteinExistence type="predicted"/>
<keyword evidence="1" id="KW-0732">Signal</keyword>